<dbReference type="AlphaFoldDB" id="A0AAN7PKG1"/>
<evidence type="ECO:0000313" key="1">
    <source>
        <dbReference type="EMBL" id="KAK4882546.1"/>
    </source>
</evidence>
<protein>
    <submittedName>
        <fullName evidence="1">Uncharacterized protein</fullName>
    </submittedName>
</protein>
<dbReference type="EMBL" id="JARPUR010000002">
    <property type="protein sequence ID" value="KAK4882546.1"/>
    <property type="molecule type" value="Genomic_DNA"/>
</dbReference>
<accession>A0AAN7PKG1</accession>
<sequence>IFVIIVFKGLWIPLGYQNYFNYLEGHQNSRCVSEGEEVLSAANIIFYRCRVKKKDLLEILKMLPEPYRLDMAEATLHEEYPIRLTFLSSLVESKTSLFCM</sequence>
<evidence type="ECO:0000313" key="2">
    <source>
        <dbReference type="Proteomes" id="UP001353858"/>
    </source>
</evidence>
<keyword evidence="2" id="KW-1185">Reference proteome</keyword>
<feature type="non-terminal residue" evidence="1">
    <location>
        <position position="1"/>
    </location>
</feature>
<name>A0AAN7PKG1_9COLE</name>
<comment type="caution">
    <text evidence="1">The sequence shown here is derived from an EMBL/GenBank/DDBJ whole genome shotgun (WGS) entry which is preliminary data.</text>
</comment>
<gene>
    <name evidence="1" type="ORF">RN001_005865</name>
</gene>
<organism evidence="1 2">
    <name type="scientific">Aquatica leii</name>
    <dbReference type="NCBI Taxonomy" id="1421715"/>
    <lineage>
        <taxon>Eukaryota</taxon>
        <taxon>Metazoa</taxon>
        <taxon>Ecdysozoa</taxon>
        <taxon>Arthropoda</taxon>
        <taxon>Hexapoda</taxon>
        <taxon>Insecta</taxon>
        <taxon>Pterygota</taxon>
        <taxon>Neoptera</taxon>
        <taxon>Endopterygota</taxon>
        <taxon>Coleoptera</taxon>
        <taxon>Polyphaga</taxon>
        <taxon>Elateriformia</taxon>
        <taxon>Elateroidea</taxon>
        <taxon>Lampyridae</taxon>
        <taxon>Luciolinae</taxon>
        <taxon>Aquatica</taxon>
    </lineage>
</organism>
<proteinExistence type="predicted"/>
<reference evidence="2" key="1">
    <citation type="submission" date="2023-01" db="EMBL/GenBank/DDBJ databases">
        <title>Key to firefly adult light organ development and bioluminescence: homeobox transcription factors regulate luciferase expression and transportation to peroxisome.</title>
        <authorList>
            <person name="Fu X."/>
        </authorList>
    </citation>
    <scope>NUCLEOTIDE SEQUENCE [LARGE SCALE GENOMIC DNA]</scope>
</reference>
<dbReference type="Proteomes" id="UP001353858">
    <property type="component" value="Unassembled WGS sequence"/>
</dbReference>